<proteinExistence type="predicted"/>
<dbReference type="AlphaFoldDB" id="A0A815B489"/>
<dbReference type="PANTHER" id="PTHR32046">
    <property type="entry name" value="G DOMAIN-CONTAINING PROTEIN"/>
    <property type="match status" value="1"/>
</dbReference>
<organism evidence="1 3">
    <name type="scientific">Adineta steineri</name>
    <dbReference type="NCBI Taxonomy" id="433720"/>
    <lineage>
        <taxon>Eukaryota</taxon>
        <taxon>Metazoa</taxon>
        <taxon>Spiralia</taxon>
        <taxon>Gnathifera</taxon>
        <taxon>Rotifera</taxon>
        <taxon>Eurotatoria</taxon>
        <taxon>Bdelloidea</taxon>
        <taxon>Adinetida</taxon>
        <taxon>Adinetidae</taxon>
        <taxon>Adineta</taxon>
    </lineage>
</organism>
<dbReference type="Proteomes" id="UP000663891">
    <property type="component" value="Unassembled WGS sequence"/>
</dbReference>
<gene>
    <name evidence="2" type="ORF">OKA104_LOCUS31788</name>
    <name evidence="1" type="ORF">VCS650_LOCUS28965</name>
</gene>
<dbReference type="EMBL" id="CAJOAY010003681">
    <property type="protein sequence ID" value="CAF4034794.1"/>
    <property type="molecule type" value="Genomic_DNA"/>
</dbReference>
<dbReference type="Proteomes" id="UP000663881">
    <property type="component" value="Unassembled WGS sequence"/>
</dbReference>
<evidence type="ECO:0000313" key="1">
    <source>
        <dbReference type="EMBL" id="CAF1262762.1"/>
    </source>
</evidence>
<evidence type="ECO:0000313" key="3">
    <source>
        <dbReference type="Proteomes" id="UP000663891"/>
    </source>
</evidence>
<reference evidence="1" key="1">
    <citation type="submission" date="2021-02" db="EMBL/GenBank/DDBJ databases">
        <authorList>
            <person name="Nowell W R."/>
        </authorList>
    </citation>
    <scope>NUCLEOTIDE SEQUENCE</scope>
</reference>
<protein>
    <submittedName>
        <fullName evidence="1">Uncharacterized protein</fullName>
    </submittedName>
</protein>
<dbReference type="PANTHER" id="PTHR32046:SF11">
    <property type="entry name" value="IMMUNE-ASSOCIATED NUCLEOTIDE-BINDING PROTEIN 10-LIKE"/>
    <property type="match status" value="1"/>
</dbReference>
<accession>A0A815B489</accession>
<comment type="caution">
    <text evidence="1">The sequence shown here is derived from an EMBL/GenBank/DDBJ whole genome shotgun (WGS) entry which is preliminary data.</text>
</comment>
<name>A0A815B489_9BILA</name>
<dbReference type="OrthoDB" id="10004540at2759"/>
<sequence>MHITYEYRKRLGYLDMNRSMRSPNLLQNRSLINPPAANESALNFVDKRISDLKLEEAAILQVCTKLSQFLQANSITPFNDDILEYLRYFIHEEKLKQNAGANNAEVIRGLESIVTQYTSEMDLFKKLVNDKAVVMTNSQNQNNLPHIDKIFDLVESLYALPINGPQIREQVDGLKFAQVETITQQEVVIQLPVCAASSPVMKQLQEVVNYEH</sequence>
<dbReference type="EMBL" id="CAJNON010000438">
    <property type="protein sequence ID" value="CAF1262762.1"/>
    <property type="molecule type" value="Genomic_DNA"/>
</dbReference>
<evidence type="ECO:0000313" key="2">
    <source>
        <dbReference type="EMBL" id="CAF4034794.1"/>
    </source>
</evidence>